<dbReference type="InterPro" id="IPR011936">
    <property type="entry name" value="Myxo_disulph_rpt"/>
</dbReference>
<keyword evidence="4" id="KW-0325">Glycoprotein</keyword>
<accession>A0A0C2DIM9</accession>
<dbReference type="InterPro" id="IPR028994">
    <property type="entry name" value="Integrin_alpha_N"/>
</dbReference>
<dbReference type="EMBL" id="JMCC02000001">
    <property type="protein sequence ID" value="KIG19527.1"/>
    <property type="molecule type" value="Genomic_DNA"/>
</dbReference>
<comment type="caution">
    <text evidence="5">The sequence shown here is derived from an EMBL/GenBank/DDBJ whole genome shotgun (WGS) entry which is preliminary data.</text>
</comment>
<dbReference type="SMART" id="SM00191">
    <property type="entry name" value="Int_alpha"/>
    <property type="match status" value="6"/>
</dbReference>
<dbReference type="PANTHER" id="PTHR36220">
    <property type="entry name" value="UNNAMED PRODUCT"/>
    <property type="match status" value="1"/>
</dbReference>
<dbReference type="Gene3D" id="2.130.10.130">
    <property type="entry name" value="Integrin alpha, N-terminal"/>
    <property type="match status" value="6"/>
</dbReference>
<dbReference type="Pfam" id="PF14312">
    <property type="entry name" value="FG-GAP_2"/>
    <property type="match status" value="7"/>
</dbReference>
<name>A0A0C2DIM9_9BACT</name>
<evidence type="ECO:0000313" key="5">
    <source>
        <dbReference type="EMBL" id="KIG19527.1"/>
    </source>
</evidence>
<gene>
    <name evidence="5" type="ORF">DB30_00036</name>
</gene>
<dbReference type="PANTHER" id="PTHR36220:SF1">
    <property type="entry name" value="GAMMA TUBULIN COMPLEX COMPONENT C-TERMINAL DOMAIN-CONTAINING PROTEIN"/>
    <property type="match status" value="1"/>
</dbReference>
<dbReference type="NCBIfam" id="TIGR02232">
    <property type="entry name" value="myxo_disulf_rpt"/>
    <property type="match status" value="3"/>
</dbReference>
<reference evidence="5 6" key="1">
    <citation type="submission" date="2014-12" db="EMBL/GenBank/DDBJ databases">
        <title>Genome assembly of Enhygromyxa salina DSM 15201.</title>
        <authorList>
            <person name="Sharma G."/>
            <person name="Subramanian S."/>
        </authorList>
    </citation>
    <scope>NUCLEOTIDE SEQUENCE [LARGE SCALE GENOMIC DNA]</scope>
    <source>
        <strain evidence="5 6">DSM 15201</strain>
    </source>
</reference>
<sequence length="730" mass="74272">MVLLGVFFAVTGCLSEHCEVYPEHCINAKADESGTQDDDCGDGVVQAGEACDQGPNNGPGHPCTSQCMLNVCGDGELGPGESCDDGNIVDDDECTNACALASCGDGIVEPGEACDDGNADQTDACLSTCVEASCGDGFVWEGVETCDDGNMSELDLCTSLCTHSPEVPTLELDFSQVKQFEFSWEPVLGAEYYQLLERVDVGAEFVQVGGDIVGESVALTVPLHSRVKSSYKLWACNAEGCSESAIVYVAGSLAEAVGYFKASNSDSDDRFGFSVALSGDGDTLAVGTPYEASGGTGIDGNQADNSASNAGAVYVFARSGTVWSQQAYLKASNSDLDDRFGQSVTLSDDGDTLAVGAYGEDSSATGIDGNQADNSASVAGAVYVFVRSGAVWSQQVYLKASNSDSDDRFGWSVALSGDGDTLAVGAYGEDSSATGIDGNQADNSASVAGAVYVFVRSGAVWSQQAYLKASNSGSGDYFGRSVALSGDGDTLAVGAYGEDSGATGIDGNQADNSASSAGAVYVFVRSGAVWSQQAYLKASNSGSGDYFGRSVALSGDGDTLAVGAYGEDSGATGIDGNQADNSASSAGAVYVFVRSGAVWSQQAYLKASNSGSGDYFGRSVALSGDGDTLAVGAAYEASGATGIDGNEANDSVSYAGAVYVFTRSEAVWSQQAYVKASNSGSGDYFGWSVALSGDGGTLAVGAWYEDSSATGISGDQLDNSAPKAGAVYLY</sequence>
<evidence type="ECO:0000313" key="6">
    <source>
        <dbReference type="Proteomes" id="UP000031599"/>
    </source>
</evidence>
<keyword evidence="2" id="KW-0677">Repeat</keyword>
<evidence type="ECO:0000256" key="4">
    <source>
        <dbReference type="ARBA" id="ARBA00023180"/>
    </source>
</evidence>
<dbReference type="SUPFAM" id="SSF69318">
    <property type="entry name" value="Integrin alpha N-terminal domain"/>
    <property type="match status" value="1"/>
</dbReference>
<evidence type="ECO:0000256" key="1">
    <source>
        <dbReference type="ARBA" id="ARBA00022729"/>
    </source>
</evidence>
<evidence type="ECO:0000256" key="3">
    <source>
        <dbReference type="ARBA" id="ARBA00023157"/>
    </source>
</evidence>
<keyword evidence="1" id="KW-0732">Signal</keyword>
<keyword evidence="3" id="KW-1015">Disulfide bond</keyword>
<dbReference type="InterPro" id="IPR013517">
    <property type="entry name" value="FG-GAP"/>
</dbReference>
<dbReference type="AlphaFoldDB" id="A0A0C2DIM9"/>
<proteinExistence type="predicted"/>
<organism evidence="5 6">
    <name type="scientific">Enhygromyxa salina</name>
    <dbReference type="NCBI Taxonomy" id="215803"/>
    <lineage>
        <taxon>Bacteria</taxon>
        <taxon>Pseudomonadati</taxon>
        <taxon>Myxococcota</taxon>
        <taxon>Polyangia</taxon>
        <taxon>Nannocystales</taxon>
        <taxon>Nannocystaceae</taxon>
        <taxon>Enhygromyxa</taxon>
    </lineage>
</organism>
<protein>
    <submittedName>
        <fullName evidence="5">Molybdopterin oxidoreductase, iron-sulfur binding subunit</fullName>
    </submittedName>
</protein>
<dbReference type="Proteomes" id="UP000031599">
    <property type="component" value="Unassembled WGS sequence"/>
</dbReference>
<dbReference type="InterPro" id="IPR013519">
    <property type="entry name" value="Int_alpha_beta-p"/>
</dbReference>
<evidence type="ECO:0000256" key="2">
    <source>
        <dbReference type="ARBA" id="ARBA00022737"/>
    </source>
</evidence>